<dbReference type="Gene3D" id="3.90.550.10">
    <property type="entry name" value="Spore Coat Polysaccharide Biosynthesis Protein SpsA, Chain A"/>
    <property type="match status" value="1"/>
</dbReference>
<dbReference type="AlphaFoldDB" id="A0A4D7JK77"/>
<dbReference type="Pfam" id="PF00535">
    <property type="entry name" value="Glycos_transf_2"/>
    <property type="match status" value="1"/>
</dbReference>
<dbReference type="OrthoDB" id="9766971at2"/>
<sequence length="401" mass="46266">MIFLVKLIFWISLFIVIYTFIGYGIVLFLITRIKRIFRGKRKITDIHKKKDWPEITLLIAAYNEEDDILDKLENSIQLDYPKEKLNILFVTDGSTDRTTKLLREKAGENIIVEHSDERKGKIAAVDRVMPLVKSPIIIYTDANTFLNKSALKNIVRHFDDEKVGAVAGEKRIEQNTSDHAAGAGEGFYWKYESKLKKWDDELVSVVGAAGELFAIRTELYKPVSSDTIIEDFVMTVGISLAGYRVAYEPEAYATERSSANSKEERKRKVRIAAGGIQAITRLKSAFNFFNNFWLSFAFISHRVLRWTITPFALIILLFTNIYLWQTTQSSIYEFLAYGQILFYLLAIIGLLFESKEIRIKAFFIPYYFCMMNISVIQGIFRHFKGSQSVVWERAKRAQKSI</sequence>
<dbReference type="CDD" id="cd06439">
    <property type="entry name" value="CESA_like_1"/>
    <property type="match status" value="1"/>
</dbReference>
<dbReference type="KEGG" id="fpf:DCC35_03390"/>
<keyword evidence="2" id="KW-0328">Glycosyltransferase</keyword>
<feature type="transmembrane region" description="Helical" evidence="4">
    <location>
        <begin position="364"/>
        <end position="383"/>
    </location>
</feature>
<evidence type="ECO:0000256" key="4">
    <source>
        <dbReference type="SAM" id="Phobius"/>
    </source>
</evidence>
<dbReference type="InterPro" id="IPR029044">
    <property type="entry name" value="Nucleotide-diphossugar_trans"/>
</dbReference>
<dbReference type="EMBL" id="CP028923">
    <property type="protein sequence ID" value="QCK13870.1"/>
    <property type="molecule type" value="Genomic_DNA"/>
</dbReference>
<evidence type="ECO:0000256" key="3">
    <source>
        <dbReference type="ARBA" id="ARBA00022679"/>
    </source>
</evidence>
<comment type="similarity">
    <text evidence="1">Belongs to the glycosyltransferase 2 family.</text>
</comment>
<feature type="domain" description="Glycosyltransferase 2-like" evidence="5">
    <location>
        <begin position="57"/>
        <end position="196"/>
    </location>
</feature>
<dbReference type="InterPro" id="IPR001173">
    <property type="entry name" value="Glyco_trans_2-like"/>
</dbReference>
<accession>A0A4D7JK77</accession>
<dbReference type="SUPFAM" id="SSF53448">
    <property type="entry name" value="Nucleotide-diphospho-sugar transferases"/>
    <property type="match status" value="1"/>
</dbReference>
<name>A0A4D7JK77_9BACT</name>
<organism evidence="6 7">
    <name type="scientific">Mangrovivirga cuniculi</name>
    <dbReference type="NCBI Taxonomy" id="2715131"/>
    <lineage>
        <taxon>Bacteria</taxon>
        <taxon>Pseudomonadati</taxon>
        <taxon>Bacteroidota</taxon>
        <taxon>Cytophagia</taxon>
        <taxon>Cytophagales</taxon>
        <taxon>Mangrovivirgaceae</taxon>
        <taxon>Mangrovivirga</taxon>
    </lineage>
</organism>
<keyword evidence="7" id="KW-1185">Reference proteome</keyword>
<dbReference type="GO" id="GO:0016757">
    <property type="term" value="F:glycosyltransferase activity"/>
    <property type="evidence" value="ECO:0007669"/>
    <property type="project" value="UniProtKB-KW"/>
</dbReference>
<keyword evidence="4" id="KW-0472">Membrane</keyword>
<evidence type="ECO:0000256" key="2">
    <source>
        <dbReference type="ARBA" id="ARBA00022676"/>
    </source>
</evidence>
<evidence type="ECO:0000313" key="6">
    <source>
        <dbReference type="EMBL" id="QCK13870.1"/>
    </source>
</evidence>
<feature type="transmembrane region" description="Helical" evidence="4">
    <location>
        <begin position="334"/>
        <end position="352"/>
    </location>
</feature>
<dbReference type="Proteomes" id="UP000298616">
    <property type="component" value="Chromosome"/>
</dbReference>
<keyword evidence="4" id="KW-0812">Transmembrane</keyword>
<evidence type="ECO:0000259" key="5">
    <source>
        <dbReference type="Pfam" id="PF00535"/>
    </source>
</evidence>
<feature type="transmembrane region" description="Helical" evidence="4">
    <location>
        <begin position="303"/>
        <end position="322"/>
    </location>
</feature>
<proteinExistence type="inferred from homology"/>
<dbReference type="RefSeq" id="WP_137089461.1">
    <property type="nucleotide sequence ID" value="NZ_CP028923.1"/>
</dbReference>
<keyword evidence="3 6" id="KW-0808">Transferase</keyword>
<gene>
    <name evidence="6" type="ORF">DCC35_03390</name>
</gene>
<evidence type="ECO:0000313" key="7">
    <source>
        <dbReference type="Proteomes" id="UP000298616"/>
    </source>
</evidence>
<evidence type="ECO:0000256" key="1">
    <source>
        <dbReference type="ARBA" id="ARBA00006739"/>
    </source>
</evidence>
<reference evidence="6 7" key="1">
    <citation type="submission" date="2018-04" db="EMBL/GenBank/DDBJ databases">
        <title>Complete genome uncultured novel isolate.</title>
        <authorList>
            <person name="Merlino G."/>
        </authorList>
    </citation>
    <scope>NUCLEOTIDE SEQUENCE [LARGE SCALE GENOMIC DNA]</scope>
    <source>
        <strain evidence="7">R1DC9</strain>
    </source>
</reference>
<dbReference type="PANTHER" id="PTHR43630:SF1">
    <property type="entry name" value="POLY-BETA-1,6-N-ACETYL-D-GLUCOSAMINE SYNTHASE"/>
    <property type="match status" value="1"/>
</dbReference>
<feature type="transmembrane region" description="Helical" evidence="4">
    <location>
        <begin position="7"/>
        <end position="31"/>
    </location>
</feature>
<keyword evidence="4" id="KW-1133">Transmembrane helix</keyword>
<protein>
    <submittedName>
        <fullName evidence="6">Glycosyl transferase</fullName>
    </submittedName>
</protein>
<dbReference type="PANTHER" id="PTHR43630">
    <property type="entry name" value="POLY-BETA-1,6-N-ACETYL-D-GLUCOSAMINE SYNTHASE"/>
    <property type="match status" value="1"/>
</dbReference>